<dbReference type="Proteomes" id="UP000289340">
    <property type="component" value="Chromosome 10"/>
</dbReference>
<sequence>MFMNFVEILVNQNKAALSPKKSMENCHAEYDFLSEFGMQPTYSKKAATKNIKSLVSCSNQLLYVLSDLFISPLPEKHFCLKGAIGCLASVTDSSVTKEVLVSLVKRFLFVDCEGEILTSPVGVVDSDQSDLKGYS</sequence>
<dbReference type="EMBL" id="QZWG01000010">
    <property type="protein sequence ID" value="RZB86604.1"/>
    <property type="molecule type" value="Genomic_DNA"/>
</dbReference>
<organism evidence="1 2">
    <name type="scientific">Glycine soja</name>
    <name type="common">Wild soybean</name>
    <dbReference type="NCBI Taxonomy" id="3848"/>
    <lineage>
        <taxon>Eukaryota</taxon>
        <taxon>Viridiplantae</taxon>
        <taxon>Streptophyta</taxon>
        <taxon>Embryophyta</taxon>
        <taxon>Tracheophyta</taxon>
        <taxon>Spermatophyta</taxon>
        <taxon>Magnoliopsida</taxon>
        <taxon>eudicotyledons</taxon>
        <taxon>Gunneridae</taxon>
        <taxon>Pentapetalae</taxon>
        <taxon>rosids</taxon>
        <taxon>fabids</taxon>
        <taxon>Fabales</taxon>
        <taxon>Fabaceae</taxon>
        <taxon>Papilionoideae</taxon>
        <taxon>50 kb inversion clade</taxon>
        <taxon>NPAAA clade</taxon>
        <taxon>indigoferoid/millettioid clade</taxon>
        <taxon>Phaseoleae</taxon>
        <taxon>Glycine</taxon>
        <taxon>Glycine subgen. Soja</taxon>
    </lineage>
</organism>
<dbReference type="AlphaFoldDB" id="A0A445IKN2"/>
<protein>
    <submittedName>
        <fullName evidence="1">Uncharacterized protein</fullName>
    </submittedName>
</protein>
<proteinExistence type="predicted"/>
<accession>A0A445IKN2</accession>
<dbReference type="PANTHER" id="PTHR48412:SF1">
    <property type="entry name" value="ARM REPEAT SUPERFAMILY PROTEIN"/>
    <property type="match status" value="1"/>
</dbReference>
<evidence type="ECO:0000313" key="2">
    <source>
        <dbReference type="Proteomes" id="UP000289340"/>
    </source>
</evidence>
<dbReference type="PANTHER" id="PTHR48412">
    <property type="entry name" value="ARM REPEAT SUPERFAMILY PROTEIN"/>
    <property type="match status" value="1"/>
</dbReference>
<name>A0A445IKN2_GLYSO</name>
<keyword evidence="2" id="KW-1185">Reference proteome</keyword>
<comment type="caution">
    <text evidence="1">The sequence shown here is derived from an EMBL/GenBank/DDBJ whole genome shotgun (WGS) entry which is preliminary data.</text>
</comment>
<reference evidence="1 2" key="1">
    <citation type="submission" date="2018-09" db="EMBL/GenBank/DDBJ databases">
        <title>A high-quality reference genome of wild soybean provides a powerful tool to mine soybean genomes.</title>
        <authorList>
            <person name="Xie M."/>
            <person name="Chung C.Y.L."/>
            <person name="Li M.-W."/>
            <person name="Wong F.-L."/>
            <person name="Chan T.-F."/>
            <person name="Lam H.-M."/>
        </authorList>
    </citation>
    <scope>NUCLEOTIDE SEQUENCE [LARGE SCALE GENOMIC DNA]</scope>
    <source>
        <strain evidence="2">cv. W05</strain>
        <tissue evidence="1">Hypocotyl of etiolated seedlings</tissue>
    </source>
</reference>
<gene>
    <name evidence="1" type="ORF">D0Y65_026599</name>
</gene>
<evidence type="ECO:0000313" key="1">
    <source>
        <dbReference type="EMBL" id="RZB86604.1"/>
    </source>
</evidence>